<evidence type="ECO:0000313" key="10">
    <source>
        <dbReference type="EMBL" id="ODQ70494.1"/>
    </source>
</evidence>
<dbReference type="Pfam" id="PF02109">
    <property type="entry name" value="DAD"/>
    <property type="match status" value="1"/>
</dbReference>
<name>A0A1E3PYY8_LIPST</name>
<evidence type="ECO:0000256" key="4">
    <source>
        <dbReference type="ARBA" id="ARBA00022692"/>
    </source>
</evidence>
<feature type="region of interest" description="Disordered" evidence="9">
    <location>
        <begin position="1"/>
        <end position="32"/>
    </location>
</feature>
<feature type="transmembrane region" description="Helical" evidence="8">
    <location>
        <begin position="133"/>
        <end position="152"/>
    </location>
</feature>
<feature type="compositionally biased region" description="Low complexity" evidence="9">
    <location>
        <begin position="14"/>
        <end position="32"/>
    </location>
</feature>
<evidence type="ECO:0000313" key="11">
    <source>
        <dbReference type="Proteomes" id="UP000094385"/>
    </source>
</evidence>
<evidence type="ECO:0000256" key="1">
    <source>
        <dbReference type="ARBA" id="ARBA00004477"/>
    </source>
</evidence>
<accession>A0A1E3PYY8</accession>
<dbReference type="InterPro" id="IPR003038">
    <property type="entry name" value="DAD/Ost2"/>
</dbReference>
<evidence type="ECO:0000256" key="2">
    <source>
        <dbReference type="ARBA" id="ARBA00004922"/>
    </source>
</evidence>
<comment type="pathway">
    <text evidence="2 8">Protein modification; protein glycosylation.</text>
</comment>
<organism evidence="10 11">
    <name type="scientific">Lipomyces starkeyi NRRL Y-11557</name>
    <dbReference type="NCBI Taxonomy" id="675824"/>
    <lineage>
        <taxon>Eukaryota</taxon>
        <taxon>Fungi</taxon>
        <taxon>Dikarya</taxon>
        <taxon>Ascomycota</taxon>
        <taxon>Saccharomycotina</taxon>
        <taxon>Lipomycetes</taxon>
        <taxon>Lipomycetales</taxon>
        <taxon>Lipomycetaceae</taxon>
        <taxon>Lipomyces</taxon>
    </lineage>
</organism>
<dbReference type="UniPathway" id="UPA00378"/>
<sequence length="153" mass="16374">MAPKRTPRQAVTKAGAVSSSPSPATAGASTPAASRIPALPTAADTSAIVSQAWNSYVADTPRKLKLVDAFMVFLVAVGLIQFVYCILVGNYPFNAFLSGFSITVGQFVLTASLRMQANPNNSSQFEKVTPERAFADFIFGSLVLHFFAYNFIN</sequence>
<proteinExistence type="inferred from homology"/>
<dbReference type="PANTHER" id="PTHR10705">
    <property type="entry name" value="DOLICHYL-DIPHOSPHOOLIGOSACCHARIDE--PROTEIN GLYCOSYLTRANSFERASE SUBUNIT DAD1"/>
    <property type="match status" value="1"/>
</dbReference>
<dbReference type="GO" id="GO:0006487">
    <property type="term" value="P:protein N-linked glycosylation"/>
    <property type="evidence" value="ECO:0007669"/>
    <property type="project" value="EnsemblFungi"/>
</dbReference>
<evidence type="ECO:0000256" key="8">
    <source>
        <dbReference type="RuleBase" id="RU361136"/>
    </source>
</evidence>
<dbReference type="OrthoDB" id="445566at2759"/>
<protein>
    <recommendedName>
        <fullName evidence="8">Dolichyl-diphosphooligosaccharide--protein glycosyltransferase subunit OST2</fullName>
        <shortName evidence="8">Oligosaccharyl transferase subunit OST2</shortName>
    </recommendedName>
</protein>
<gene>
    <name evidence="10" type="ORF">LIPSTDRAFT_86806</name>
</gene>
<keyword evidence="5 8" id="KW-0256">Endoplasmic reticulum</keyword>
<dbReference type="PANTHER" id="PTHR10705:SF0">
    <property type="entry name" value="DOLICHYL-DIPHOSPHOOLIGOSACCHARIDE--PROTEIN GLYCOSYLTRANSFERASE SUBUNIT DAD1"/>
    <property type="match status" value="1"/>
</dbReference>
<dbReference type="STRING" id="675824.A0A1E3PYY8"/>
<evidence type="ECO:0000256" key="9">
    <source>
        <dbReference type="SAM" id="MobiDB-lite"/>
    </source>
</evidence>
<keyword evidence="11" id="KW-1185">Reference proteome</keyword>
<evidence type="ECO:0000256" key="3">
    <source>
        <dbReference type="ARBA" id="ARBA00009386"/>
    </source>
</evidence>
<reference evidence="10 11" key="1">
    <citation type="journal article" date="2016" name="Proc. Natl. Acad. Sci. U.S.A.">
        <title>Comparative genomics of biotechnologically important yeasts.</title>
        <authorList>
            <person name="Riley R."/>
            <person name="Haridas S."/>
            <person name="Wolfe K.H."/>
            <person name="Lopes M.R."/>
            <person name="Hittinger C.T."/>
            <person name="Goeker M."/>
            <person name="Salamov A.A."/>
            <person name="Wisecaver J.H."/>
            <person name="Long T.M."/>
            <person name="Calvey C.H."/>
            <person name="Aerts A.L."/>
            <person name="Barry K.W."/>
            <person name="Choi C."/>
            <person name="Clum A."/>
            <person name="Coughlan A.Y."/>
            <person name="Deshpande S."/>
            <person name="Douglass A.P."/>
            <person name="Hanson S.J."/>
            <person name="Klenk H.-P."/>
            <person name="LaButti K.M."/>
            <person name="Lapidus A."/>
            <person name="Lindquist E.A."/>
            <person name="Lipzen A.M."/>
            <person name="Meier-Kolthoff J.P."/>
            <person name="Ohm R.A."/>
            <person name="Otillar R.P."/>
            <person name="Pangilinan J.L."/>
            <person name="Peng Y."/>
            <person name="Rokas A."/>
            <person name="Rosa C.A."/>
            <person name="Scheuner C."/>
            <person name="Sibirny A.A."/>
            <person name="Slot J.C."/>
            <person name="Stielow J.B."/>
            <person name="Sun H."/>
            <person name="Kurtzman C.P."/>
            <person name="Blackwell M."/>
            <person name="Grigoriev I.V."/>
            <person name="Jeffries T.W."/>
        </authorList>
    </citation>
    <scope>NUCLEOTIDE SEQUENCE [LARGE SCALE GENOMIC DNA]</scope>
    <source>
        <strain evidence="10 11">NRRL Y-11557</strain>
    </source>
</reference>
<evidence type="ECO:0000256" key="6">
    <source>
        <dbReference type="ARBA" id="ARBA00022989"/>
    </source>
</evidence>
<keyword evidence="7 8" id="KW-0472">Membrane</keyword>
<evidence type="ECO:0000256" key="5">
    <source>
        <dbReference type="ARBA" id="ARBA00022824"/>
    </source>
</evidence>
<keyword evidence="4 8" id="KW-0812">Transmembrane</keyword>
<dbReference type="EMBL" id="KV454300">
    <property type="protein sequence ID" value="ODQ70494.1"/>
    <property type="molecule type" value="Genomic_DNA"/>
</dbReference>
<feature type="transmembrane region" description="Helical" evidence="8">
    <location>
        <begin position="69"/>
        <end position="89"/>
    </location>
</feature>
<comment type="function">
    <text evidence="8">Subunit of the oligosaccharyl transferase (OST) complex that catalyzes the initial transfer of a defined glycan (Glc(3)Man(9)GlcNAc(2) in eukaryotes) from the lipid carrier dolichol-pyrophosphate to an asparagine residue within an Asn-X-Ser/Thr consensus motif in nascent polypeptide chains, the first step in protein N-glycosylation. N-glycosylation occurs cotranslationally and the complex associates with the Sec61 complex at the channel-forming translocon complex that mediates protein translocation across the endoplasmic reticulum (ER). All subunits are required for a maximal enzyme activity.</text>
</comment>
<dbReference type="Proteomes" id="UP000094385">
    <property type="component" value="Unassembled WGS sequence"/>
</dbReference>
<comment type="caution">
    <text evidence="8">Lacks conserved residue(s) required for the propagation of feature annotation.</text>
</comment>
<dbReference type="GO" id="GO:0008250">
    <property type="term" value="C:oligosaccharyltransferase complex"/>
    <property type="evidence" value="ECO:0007669"/>
    <property type="project" value="EnsemblFungi"/>
</dbReference>
<evidence type="ECO:0000256" key="7">
    <source>
        <dbReference type="ARBA" id="ARBA00023136"/>
    </source>
</evidence>
<comment type="similarity">
    <text evidence="3 8">Belongs to the DAD/OST2 family.</text>
</comment>
<dbReference type="AlphaFoldDB" id="A0A1E3PYY8"/>
<comment type="subcellular location">
    <subcellularLocation>
        <location evidence="1 8">Endoplasmic reticulum membrane</location>
        <topology evidence="1 8">Multi-pass membrane protein</topology>
    </subcellularLocation>
</comment>
<keyword evidence="6 8" id="KW-1133">Transmembrane helix</keyword>
<comment type="subunit">
    <text evidence="8">Component of the oligosaccharyltransferase (OST) complex.</text>
</comment>